<dbReference type="VEuPathDB" id="MicrosporidiaDB:M153_1100066613"/>
<dbReference type="SUPFAM" id="SSF118310">
    <property type="entry name" value="AN1-like Zinc finger"/>
    <property type="match status" value="1"/>
</dbReference>
<dbReference type="Pfam" id="PF01428">
    <property type="entry name" value="zf-AN1"/>
    <property type="match status" value="1"/>
</dbReference>
<feature type="region of interest" description="Disordered" evidence="4">
    <location>
        <begin position="1"/>
        <end position="25"/>
    </location>
</feature>
<evidence type="ECO:0000256" key="2">
    <source>
        <dbReference type="ARBA" id="ARBA00022771"/>
    </source>
</evidence>
<dbReference type="InterPro" id="IPR000058">
    <property type="entry name" value="Znf_AN1"/>
</dbReference>
<dbReference type="PANTHER" id="PTHR10634">
    <property type="entry name" value="AN1-TYPE ZINC FINGER PROTEIN"/>
    <property type="match status" value="1"/>
</dbReference>
<dbReference type="GO" id="GO:0008270">
    <property type="term" value="F:zinc ion binding"/>
    <property type="evidence" value="ECO:0007669"/>
    <property type="project" value="UniProtKB-KW"/>
</dbReference>
<keyword evidence="7" id="KW-1185">Reference proteome</keyword>
<evidence type="ECO:0000313" key="7">
    <source>
        <dbReference type="Proteomes" id="UP000051530"/>
    </source>
</evidence>
<dbReference type="AlphaFoldDB" id="A0A0R0M180"/>
<sequence length="131" mass="15704">MRQSVENHSTETNSENSTNNQTNVVVKNKNLVDENEPVNPFKRIKPNVQEEETVIEKEENHSEKKKETLSCAFCNKKLKMFFYFSCKCKKIFCVNHYFFDKHNCKFNYRKEESKKLKEMMPKIVNDKIRRA</sequence>
<dbReference type="SMART" id="SM00154">
    <property type="entry name" value="ZnF_AN1"/>
    <property type="match status" value="1"/>
</dbReference>
<dbReference type="EMBL" id="LGUB01000002">
    <property type="protein sequence ID" value="KRH95266.1"/>
    <property type="molecule type" value="Genomic_DNA"/>
</dbReference>
<evidence type="ECO:0000259" key="5">
    <source>
        <dbReference type="SMART" id="SM00154"/>
    </source>
</evidence>
<dbReference type="InterPro" id="IPR035896">
    <property type="entry name" value="AN1-like_Znf"/>
</dbReference>
<keyword evidence="3" id="KW-0862">Zinc</keyword>
<comment type="caution">
    <text evidence="6">The sequence shown here is derived from an EMBL/GenBank/DDBJ whole genome shotgun (WGS) entry which is preliminary data.</text>
</comment>
<keyword evidence="1" id="KW-0479">Metal-binding</keyword>
<evidence type="ECO:0000256" key="1">
    <source>
        <dbReference type="ARBA" id="ARBA00022723"/>
    </source>
</evidence>
<evidence type="ECO:0000256" key="4">
    <source>
        <dbReference type="SAM" id="MobiDB-lite"/>
    </source>
</evidence>
<gene>
    <name evidence="6" type="ORF">M153_1100066613</name>
</gene>
<feature type="domain" description="AN1-type" evidence="5">
    <location>
        <begin position="71"/>
        <end position="109"/>
    </location>
</feature>
<protein>
    <submittedName>
        <fullName evidence="6">Putative Zn-finger protein</fullName>
    </submittedName>
</protein>
<dbReference type="Gene3D" id="4.10.1110.10">
    <property type="entry name" value="AN1-like Zinc finger"/>
    <property type="match status" value="1"/>
</dbReference>
<evidence type="ECO:0000256" key="3">
    <source>
        <dbReference type="ARBA" id="ARBA00022833"/>
    </source>
</evidence>
<reference evidence="6 7" key="1">
    <citation type="submission" date="2015-07" db="EMBL/GenBank/DDBJ databases">
        <title>The genome of Pseudoloma neurophilia, a relevant intracellular parasite of the zebrafish.</title>
        <authorList>
            <person name="Ndikumana S."/>
            <person name="Pelin A."/>
            <person name="Sanders J."/>
            <person name="Corradi N."/>
        </authorList>
    </citation>
    <scope>NUCLEOTIDE SEQUENCE [LARGE SCALE GENOMIC DNA]</scope>
    <source>
        <strain evidence="6 7">MK1</strain>
    </source>
</reference>
<accession>A0A0R0M180</accession>
<keyword evidence="2" id="KW-0863">Zinc-finger</keyword>
<evidence type="ECO:0000313" key="6">
    <source>
        <dbReference type="EMBL" id="KRH95266.1"/>
    </source>
</evidence>
<proteinExistence type="predicted"/>
<organism evidence="6 7">
    <name type="scientific">Pseudoloma neurophilia</name>
    <dbReference type="NCBI Taxonomy" id="146866"/>
    <lineage>
        <taxon>Eukaryota</taxon>
        <taxon>Fungi</taxon>
        <taxon>Fungi incertae sedis</taxon>
        <taxon>Microsporidia</taxon>
        <taxon>Pseudoloma</taxon>
    </lineage>
</organism>
<dbReference type="Proteomes" id="UP000051530">
    <property type="component" value="Unassembled WGS sequence"/>
</dbReference>
<dbReference type="InterPro" id="IPR050652">
    <property type="entry name" value="AN1_A20_ZnFinger"/>
</dbReference>
<name>A0A0R0M180_9MICR</name>
<dbReference type="OrthoDB" id="428577at2759"/>